<protein>
    <submittedName>
        <fullName evidence="1">Uncharacterized protein</fullName>
    </submittedName>
</protein>
<name>A0A6C0AL07_9ZZZZ</name>
<evidence type="ECO:0000313" key="2">
    <source>
        <dbReference type="EMBL" id="QHT94928.1"/>
    </source>
</evidence>
<evidence type="ECO:0000313" key="1">
    <source>
        <dbReference type="EMBL" id="QHS80422.1"/>
    </source>
</evidence>
<accession>A0A6C0AL07</accession>
<organism evidence="1">
    <name type="scientific">viral metagenome</name>
    <dbReference type="NCBI Taxonomy" id="1070528"/>
    <lineage>
        <taxon>unclassified sequences</taxon>
        <taxon>metagenomes</taxon>
        <taxon>organismal metagenomes</taxon>
    </lineage>
</organism>
<reference evidence="1" key="1">
    <citation type="journal article" date="2020" name="Nature">
        <title>Giant virus diversity and host interactions through global metagenomics.</title>
        <authorList>
            <person name="Schulz F."/>
            <person name="Roux S."/>
            <person name="Paez-Espino D."/>
            <person name="Jungbluth S."/>
            <person name="Walsh D.A."/>
            <person name="Denef V.J."/>
            <person name="McMahon K.D."/>
            <person name="Konstantinidis K.T."/>
            <person name="Eloe-Fadrosh E.A."/>
            <person name="Kyrpides N.C."/>
            <person name="Woyke T."/>
        </authorList>
    </citation>
    <scope>NUCLEOTIDE SEQUENCE</scope>
    <source>
        <strain evidence="2">GVMAG-M-3300024261-37</strain>
        <strain evidence="1">GVMAG-S-1039698-54</strain>
    </source>
</reference>
<dbReference type="EMBL" id="MN740679">
    <property type="protein sequence ID" value="QHS80422.1"/>
    <property type="molecule type" value="Genomic_DNA"/>
</dbReference>
<dbReference type="AlphaFoldDB" id="A0A6C0AL07"/>
<dbReference type="EMBL" id="MN740232">
    <property type="protein sequence ID" value="QHT94928.1"/>
    <property type="molecule type" value="Genomic_DNA"/>
</dbReference>
<sequence>MIKGRTKTYKQKDDGKCNKDTQVKVEIEWHYTTNVSGKHVFQYTGKEIGKDYFDPTDKKIIKPGDTVIYKKSGHMNDGFKALVTKITKSLTKKELAEKNISPKTATIGDTYSLKFKNPPTREKWPRQYPKLKNVLKANIEKIPAHKDYICIKNIKTGKKTDTRKKIKGTPSIKEFNDQTLKLAVASQMKKTFKNTRYYSSREEEVQPEFKIENVLASNTKGVKVKDPYELVEPTQAYVISYASFREIFDIRKSKTKSKKYGGVYYKIKVEIRIGLRDTTVNITSGNNINLALRCDERWHRVNSIFRELKDESVETVNSLFPQSKSKPEKAAEKLETLLEAKARAREARPLRTDIEEKEGGGEIKYTRKNRLYKRRMKTRKKY</sequence>
<proteinExistence type="predicted"/>